<dbReference type="STRING" id="1797471.A3A71_04100"/>
<evidence type="ECO:0000313" key="1">
    <source>
        <dbReference type="EMBL" id="OGD64318.1"/>
    </source>
</evidence>
<dbReference type="EMBL" id="MEZX01000003">
    <property type="protein sequence ID" value="OGD64318.1"/>
    <property type="molecule type" value="Genomic_DNA"/>
</dbReference>
<dbReference type="AlphaFoldDB" id="A0A1F5EAA6"/>
<comment type="caution">
    <text evidence="1">The sequence shown here is derived from an EMBL/GenBank/DDBJ whole genome shotgun (WGS) entry which is preliminary data.</text>
</comment>
<name>A0A1F5EAA6_9BACT</name>
<proteinExistence type="predicted"/>
<organism evidence="1 2">
    <name type="scientific">Candidatus Berkelbacteria bacterium RIFCSPLOWO2_01_FULL_50_28</name>
    <dbReference type="NCBI Taxonomy" id="1797471"/>
    <lineage>
        <taxon>Bacteria</taxon>
        <taxon>Candidatus Berkelbacteria</taxon>
    </lineage>
</organism>
<sequence>MTALILTIVKDIVVDHWHSGTPKPTELRGEYPCLEVSSEEYSELSDDEVRKLTRRWSYAYTLVENGAKGKFYLRLTPRWRYMLSVHPVFSLTDLRRICSITDSPHWTISGCEAYELLRFVFHPVERELMRVASWHFETGKRYIASYAGYKIKFELPPELVRELESRQAITQKVRESLQLIDRSMFIGPS</sequence>
<protein>
    <submittedName>
        <fullName evidence="1">Uncharacterized protein</fullName>
    </submittedName>
</protein>
<gene>
    <name evidence="1" type="ORF">A3A71_04100</name>
</gene>
<reference evidence="1 2" key="1">
    <citation type="journal article" date="2016" name="Nat. Commun.">
        <title>Thousands of microbial genomes shed light on interconnected biogeochemical processes in an aquifer system.</title>
        <authorList>
            <person name="Anantharaman K."/>
            <person name="Brown C.T."/>
            <person name="Hug L.A."/>
            <person name="Sharon I."/>
            <person name="Castelle C.J."/>
            <person name="Probst A.J."/>
            <person name="Thomas B.C."/>
            <person name="Singh A."/>
            <person name="Wilkins M.J."/>
            <person name="Karaoz U."/>
            <person name="Brodie E.L."/>
            <person name="Williams K.H."/>
            <person name="Hubbard S.S."/>
            <person name="Banfield J.F."/>
        </authorList>
    </citation>
    <scope>NUCLEOTIDE SEQUENCE [LARGE SCALE GENOMIC DNA]</scope>
</reference>
<dbReference type="Proteomes" id="UP000177481">
    <property type="component" value="Unassembled WGS sequence"/>
</dbReference>
<evidence type="ECO:0000313" key="2">
    <source>
        <dbReference type="Proteomes" id="UP000177481"/>
    </source>
</evidence>
<accession>A0A1F5EAA6</accession>